<dbReference type="OrthoDB" id="9796100at2"/>
<dbReference type="InterPro" id="IPR011006">
    <property type="entry name" value="CheY-like_superfamily"/>
</dbReference>
<feature type="domain" description="Histidine kinase" evidence="9">
    <location>
        <begin position="62"/>
        <end position="288"/>
    </location>
</feature>
<dbReference type="SUPFAM" id="SSF55874">
    <property type="entry name" value="ATPase domain of HSP90 chaperone/DNA topoisomerase II/histidine kinase"/>
    <property type="match status" value="1"/>
</dbReference>
<sequence length="450" mass="48584">MEVFAGVSGWDADGSVRILSGVSFDVTEDQERRLRSQDIQAELREDLQRAHQRETVAQVAGGIAHDLNNHIGLVLWNLEKLEPLGESDAEIAESLNQMRRAIDMSRDLISGLDELVRPDIPRSGEDLGKLIPTAVELIGRPRAERHDVRVHLPEDVLPIWCNPTEILQVIVNLVINACDAGTKDNPATVEIAAMPRETDAPARHPDAGFLMRNNSEFVLFKITDTGTGITEDVRERIFQRNFTTKGSMGTGLGLPIVARILQDNRAALWVDTLPGSGTTMTVAWPSKPAVAEAARAAKLPQGIDLKVPIDPTLLKGLQALVVDDLPDVALVLASMLEAGGAEVYCETDPEFVKEVLADAPSDWSVLVTDLHMPGTDGAALARFAATLNPPVPVVLVTARTDTLDEVSLRDFAAVLQKPVSGAQLVNAVLRAAASQEGIRQERSSQGTSSD</sequence>
<keyword evidence="8" id="KW-0597">Phosphoprotein</keyword>
<evidence type="ECO:0000256" key="6">
    <source>
        <dbReference type="ARBA" id="ARBA00022840"/>
    </source>
</evidence>
<dbReference type="PROSITE" id="PS50110">
    <property type="entry name" value="RESPONSE_REGULATORY"/>
    <property type="match status" value="1"/>
</dbReference>
<accession>A0A316GF47</accession>
<evidence type="ECO:0000259" key="9">
    <source>
        <dbReference type="PROSITE" id="PS50109"/>
    </source>
</evidence>
<dbReference type="Gene3D" id="3.40.50.2300">
    <property type="match status" value="1"/>
</dbReference>
<proteinExistence type="predicted"/>
<keyword evidence="3" id="KW-0808">Transferase</keyword>
<feature type="domain" description="Response regulatory" evidence="10">
    <location>
        <begin position="318"/>
        <end position="432"/>
    </location>
</feature>
<dbReference type="SUPFAM" id="SSF52172">
    <property type="entry name" value="CheY-like"/>
    <property type="match status" value="1"/>
</dbReference>
<protein>
    <recommendedName>
        <fullName evidence="2">histidine kinase</fullName>
        <ecNumber evidence="2">2.7.13.3</ecNumber>
    </recommendedName>
</protein>
<dbReference type="Proteomes" id="UP000245708">
    <property type="component" value="Unassembled WGS sequence"/>
</dbReference>
<evidence type="ECO:0000313" key="12">
    <source>
        <dbReference type="Proteomes" id="UP000245708"/>
    </source>
</evidence>
<evidence type="ECO:0000313" key="11">
    <source>
        <dbReference type="EMBL" id="PWK59223.1"/>
    </source>
</evidence>
<dbReference type="InterPro" id="IPR005467">
    <property type="entry name" value="His_kinase_dom"/>
</dbReference>
<gene>
    <name evidence="11" type="ORF">C7455_109146</name>
</gene>
<dbReference type="InterPro" id="IPR004358">
    <property type="entry name" value="Sig_transdc_His_kin-like_C"/>
</dbReference>
<dbReference type="InterPro" id="IPR001789">
    <property type="entry name" value="Sig_transdc_resp-reg_receiver"/>
</dbReference>
<feature type="modified residue" description="4-aspartylphosphate" evidence="8">
    <location>
        <position position="369"/>
    </location>
</feature>
<dbReference type="SMART" id="SM00448">
    <property type="entry name" value="REC"/>
    <property type="match status" value="1"/>
</dbReference>
<reference evidence="11 12" key="1">
    <citation type="submission" date="2018-05" db="EMBL/GenBank/DDBJ databases">
        <title>Genomic Encyclopedia of Type Strains, Phase IV (KMG-IV): sequencing the most valuable type-strain genomes for metagenomic binning, comparative biology and taxonomic classification.</title>
        <authorList>
            <person name="Goeker M."/>
        </authorList>
    </citation>
    <scope>NUCLEOTIDE SEQUENCE [LARGE SCALE GENOMIC DNA]</scope>
    <source>
        <strain evidence="11 12">DSM 16097</strain>
    </source>
</reference>
<evidence type="ECO:0000256" key="8">
    <source>
        <dbReference type="PROSITE-ProRule" id="PRU00169"/>
    </source>
</evidence>
<evidence type="ECO:0000256" key="4">
    <source>
        <dbReference type="ARBA" id="ARBA00022741"/>
    </source>
</evidence>
<organism evidence="11 12">
    <name type="scientific">Roseicyclus mahoneyensis</name>
    <dbReference type="NCBI Taxonomy" id="164332"/>
    <lineage>
        <taxon>Bacteria</taxon>
        <taxon>Pseudomonadati</taxon>
        <taxon>Pseudomonadota</taxon>
        <taxon>Alphaproteobacteria</taxon>
        <taxon>Rhodobacterales</taxon>
        <taxon>Roseobacteraceae</taxon>
        <taxon>Roseicyclus</taxon>
    </lineage>
</organism>
<name>A0A316GF47_9RHOB</name>
<evidence type="ECO:0000259" key="10">
    <source>
        <dbReference type="PROSITE" id="PS50110"/>
    </source>
</evidence>
<keyword evidence="5 11" id="KW-0418">Kinase</keyword>
<comment type="caution">
    <text evidence="11">The sequence shown here is derived from an EMBL/GenBank/DDBJ whole genome shotgun (WGS) entry which is preliminary data.</text>
</comment>
<dbReference type="PRINTS" id="PR00344">
    <property type="entry name" value="BCTRLSENSOR"/>
</dbReference>
<comment type="catalytic activity">
    <reaction evidence="1">
        <text>ATP + protein L-histidine = ADP + protein N-phospho-L-histidine.</text>
        <dbReference type="EC" id="2.7.13.3"/>
    </reaction>
</comment>
<dbReference type="PROSITE" id="PS50109">
    <property type="entry name" value="HIS_KIN"/>
    <property type="match status" value="1"/>
</dbReference>
<dbReference type="Gene3D" id="3.30.565.10">
    <property type="entry name" value="Histidine kinase-like ATPase, C-terminal domain"/>
    <property type="match status" value="1"/>
</dbReference>
<evidence type="ECO:0000256" key="2">
    <source>
        <dbReference type="ARBA" id="ARBA00012438"/>
    </source>
</evidence>
<dbReference type="Gene3D" id="1.10.287.130">
    <property type="match status" value="1"/>
</dbReference>
<evidence type="ECO:0000256" key="1">
    <source>
        <dbReference type="ARBA" id="ARBA00000085"/>
    </source>
</evidence>
<dbReference type="EC" id="2.7.13.3" evidence="2"/>
<keyword evidence="6" id="KW-0067">ATP-binding</keyword>
<keyword evidence="12" id="KW-1185">Reference proteome</keyword>
<dbReference type="GO" id="GO:0005524">
    <property type="term" value="F:ATP binding"/>
    <property type="evidence" value="ECO:0007669"/>
    <property type="project" value="UniProtKB-KW"/>
</dbReference>
<dbReference type="SUPFAM" id="SSF47384">
    <property type="entry name" value="Homodimeric domain of signal transducing histidine kinase"/>
    <property type="match status" value="1"/>
</dbReference>
<keyword evidence="4" id="KW-0547">Nucleotide-binding</keyword>
<dbReference type="PANTHER" id="PTHR43065:SF46">
    <property type="entry name" value="C4-DICARBOXYLATE TRANSPORT SENSOR PROTEIN DCTB"/>
    <property type="match status" value="1"/>
</dbReference>
<dbReference type="AlphaFoldDB" id="A0A316GF47"/>
<dbReference type="Pfam" id="PF02518">
    <property type="entry name" value="HATPase_c"/>
    <property type="match status" value="1"/>
</dbReference>
<dbReference type="PANTHER" id="PTHR43065">
    <property type="entry name" value="SENSOR HISTIDINE KINASE"/>
    <property type="match status" value="1"/>
</dbReference>
<dbReference type="SMART" id="SM00387">
    <property type="entry name" value="HATPase_c"/>
    <property type="match status" value="1"/>
</dbReference>
<dbReference type="GO" id="GO:0000155">
    <property type="term" value="F:phosphorelay sensor kinase activity"/>
    <property type="evidence" value="ECO:0007669"/>
    <property type="project" value="InterPro"/>
</dbReference>
<evidence type="ECO:0000256" key="7">
    <source>
        <dbReference type="ARBA" id="ARBA00023012"/>
    </source>
</evidence>
<evidence type="ECO:0000256" key="5">
    <source>
        <dbReference type="ARBA" id="ARBA00022777"/>
    </source>
</evidence>
<keyword evidence="7" id="KW-0902">Two-component regulatory system</keyword>
<dbReference type="InterPro" id="IPR036890">
    <property type="entry name" value="HATPase_C_sf"/>
</dbReference>
<dbReference type="EMBL" id="QGGW01000009">
    <property type="protein sequence ID" value="PWK59223.1"/>
    <property type="molecule type" value="Genomic_DNA"/>
</dbReference>
<dbReference type="InterPro" id="IPR036097">
    <property type="entry name" value="HisK_dim/P_sf"/>
</dbReference>
<evidence type="ECO:0000256" key="3">
    <source>
        <dbReference type="ARBA" id="ARBA00022679"/>
    </source>
</evidence>
<dbReference type="InterPro" id="IPR003594">
    <property type="entry name" value="HATPase_dom"/>
</dbReference>
<dbReference type="Pfam" id="PF00072">
    <property type="entry name" value="Response_reg"/>
    <property type="match status" value="1"/>
</dbReference>